<dbReference type="EMBL" id="JASCTH010000010">
    <property type="protein sequence ID" value="MDI6100307.1"/>
    <property type="molecule type" value="Genomic_DNA"/>
</dbReference>
<dbReference type="InterPro" id="IPR036388">
    <property type="entry name" value="WH-like_DNA-bd_sf"/>
</dbReference>
<evidence type="ECO:0000313" key="6">
    <source>
        <dbReference type="EMBL" id="MDI6100307.1"/>
    </source>
</evidence>
<comment type="caution">
    <text evidence="6">The sequence shown here is derived from an EMBL/GenBank/DDBJ whole genome shotgun (WGS) entry which is preliminary data.</text>
</comment>
<evidence type="ECO:0000256" key="1">
    <source>
        <dbReference type="ARBA" id="ARBA00009437"/>
    </source>
</evidence>
<organism evidence="6 7">
    <name type="scientific">Actinoplanes sandaracinus</name>
    <dbReference type="NCBI Taxonomy" id="3045177"/>
    <lineage>
        <taxon>Bacteria</taxon>
        <taxon>Bacillati</taxon>
        <taxon>Actinomycetota</taxon>
        <taxon>Actinomycetes</taxon>
        <taxon>Micromonosporales</taxon>
        <taxon>Micromonosporaceae</taxon>
        <taxon>Actinoplanes</taxon>
    </lineage>
</organism>
<dbReference type="Pfam" id="PF03466">
    <property type="entry name" value="LysR_substrate"/>
    <property type="match status" value="1"/>
</dbReference>
<dbReference type="Gene3D" id="3.40.190.10">
    <property type="entry name" value="Periplasmic binding protein-like II"/>
    <property type="match status" value="2"/>
</dbReference>
<dbReference type="Pfam" id="PF00126">
    <property type="entry name" value="HTH_1"/>
    <property type="match status" value="1"/>
</dbReference>
<dbReference type="Gene3D" id="1.10.10.10">
    <property type="entry name" value="Winged helix-like DNA-binding domain superfamily/Winged helix DNA-binding domain"/>
    <property type="match status" value="1"/>
</dbReference>
<dbReference type="SUPFAM" id="SSF46785">
    <property type="entry name" value="Winged helix' DNA-binding domain"/>
    <property type="match status" value="1"/>
</dbReference>
<gene>
    <name evidence="6" type="ORF">QLQ12_17005</name>
</gene>
<evidence type="ECO:0000256" key="3">
    <source>
        <dbReference type="ARBA" id="ARBA00023125"/>
    </source>
</evidence>
<proteinExistence type="inferred from homology"/>
<feature type="domain" description="HTH lysR-type" evidence="5">
    <location>
        <begin position="3"/>
        <end position="60"/>
    </location>
</feature>
<dbReference type="InterPro" id="IPR000847">
    <property type="entry name" value="LysR_HTH_N"/>
</dbReference>
<dbReference type="InterPro" id="IPR036390">
    <property type="entry name" value="WH_DNA-bd_sf"/>
</dbReference>
<evidence type="ECO:0000259" key="5">
    <source>
        <dbReference type="PROSITE" id="PS50931"/>
    </source>
</evidence>
<dbReference type="PROSITE" id="PS50931">
    <property type="entry name" value="HTH_LYSR"/>
    <property type="match status" value="1"/>
</dbReference>
<dbReference type="Proteomes" id="UP001241758">
    <property type="component" value="Unassembled WGS sequence"/>
</dbReference>
<name>A0ABT6WKP4_9ACTN</name>
<sequence>MTVELRHLRAFLAIAAEGSITRAAVRLHVTQPALSRTLRQLETHLGVGLADRSTHHLRLTPAGIAFRDRAAAAVAAVDDVLDPARAGAGPLRLGHAWSALGEHTGRLLRAWDRTHPDIPLRLLRVDDRTGGLSSGKTDAAILRDPGRIAGAQTELLVTEARVAAVPADSDLARRPRVALADLAGWPIAINTVTGTTGLDLWPADAAPAGTVEVANTDDWLAAVTAGRAVGVTSVATAAMYPHPAVTYVPLTDAEPLGLHIAWRSPPTHPAVGELVRLLRSLLTAP</sequence>
<dbReference type="RefSeq" id="WP_282761010.1">
    <property type="nucleotide sequence ID" value="NZ_JASCTH010000010.1"/>
</dbReference>
<evidence type="ECO:0000256" key="2">
    <source>
        <dbReference type="ARBA" id="ARBA00023015"/>
    </source>
</evidence>
<dbReference type="PANTHER" id="PTHR30346">
    <property type="entry name" value="TRANSCRIPTIONAL DUAL REGULATOR HCAR-RELATED"/>
    <property type="match status" value="1"/>
</dbReference>
<accession>A0ABT6WKP4</accession>
<dbReference type="PRINTS" id="PR00039">
    <property type="entry name" value="HTHLYSR"/>
</dbReference>
<keyword evidence="2" id="KW-0805">Transcription regulation</keyword>
<comment type="similarity">
    <text evidence="1">Belongs to the LysR transcriptional regulatory family.</text>
</comment>
<keyword evidence="3" id="KW-0238">DNA-binding</keyword>
<protein>
    <submittedName>
        <fullName evidence="6">LysR family transcriptional regulator</fullName>
    </submittedName>
</protein>
<dbReference type="SUPFAM" id="SSF53850">
    <property type="entry name" value="Periplasmic binding protein-like II"/>
    <property type="match status" value="1"/>
</dbReference>
<dbReference type="InterPro" id="IPR005119">
    <property type="entry name" value="LysR_subst-bd"/>
</dbReference>
<reference evidence="6 7" key="1">
    <citation type="submission" date="2023-05" db="EMBL/GenBank/DDBJ databases">
        <title>Actinoplanes sp. NEAU-A12 genome sequencing.</title>
        <authorList>
            <person name="Wang Z.-S."/>
        </authorList>
    </citation>
    <scope>NUCLEOTIDE SEQUENCE [LARGE SCALE GENOMIC DNA]</scope>
    <source>
        <strain evidence="6 7">NEAU-A12</strain>
    </source>
</reference>
<evidence type="ECO:0000313" key="7">
    <source>
        <dbReference type="Proteomes" id="UP001241758"/>
    </source>
</evidence>
<evidence type="ECO:0000256" key="4">
    <source>
        <dbReference type="ARBA" id="ARBA00023163"/>
    </source>
</evidence>
<keyword evidence="7" id="KW-1185">Reference proteome</keyword>
<dbReference type="PANTHER" id="PTHR30346:SF0">
    <property type="entry name" value="HCA OPERON TRANSCRIPTIONAL ACTIVATOR HCAR"/>
    <property type="match status" value="1"/>
</dbReference>
<keyword evidence="4" id="KW-0804">Transcription</keyword>